<dbReference type="AlphaFoldDB" id="A0A2P2LX69"/>
<dbReference type="EMBL" id="GGEC01042079">
    <property type="protein sequence ID" value="MBX22563.1"/>
    <property type="molecule type" value="Transcribed_RNA"/>
</dbReference>
<name>A0A2P2LX69_RHIMU</name>
<organism evidence="1">
    <name type="scientific">Rhizophora mucronata</name>
    <name type="common">Asiatic mangrove</name>
    <dbReference type="NCBI Taxonomy" id="61149"/>
    <lineage>
        <taxon>Eukaryota</taxon>
        <taxon>Viridiplantae</taxon>
        <taxon>Streptophyta</taxon>
        <taxon>Embryophyta</taxon>
        <taxon>Tracheophyta</taxon>
        <taxon>Spermatophyta</taxon>
        <taxon>Magnoliopsida</taxon>
        <taxon>eudicotyledons</taxon>
        <taxon>Gunneridae</taxon>
        <taxon>Pentapetalae</taxon>
        <taxon>rosids</taxon>
        <taxon>fabids</taxon>
        <taxon>Malpighiales</taxon>
        <taxon>Rhizophoraceae</taxon>
        <taxon>Rhizophora</taxon>
    </lineage>
</organism>
<sequence>MYPSIGGVNVAMNLFAGKGVKSGTKAACFNLSGNASMASFLHFNRLVSAACLARFFLIRTRLYSLASRFPSSTVSSYLGIFSSSTNPRAINPSPGVPISIGSSGTPMACRPPFFIICFSRRRSLLSRPNLSRSASRACSLGLRYRTGVGALMHSSYNRCFSESWREMGGSSPDLPPPPLPFLVEILDRFLGCPSLDLPLAVPLTAQRCTN</sequence>
<accession>A0A2P2LX69</accession>
<protein>
    <submittedName>
        <fullName evidence="1">Uncharacterized protein MANES_06G055200</fullName>
    </submittedName>
</protein>
<evidence type="ECO:0000313" key="1">
    <source>
        <dbReference type="EMBL" id="MBX22563.1"/>
    </source>
</evidence>
<reference evidence="1" key="1">
    <citation type="submission" date="2018-02" db="EMBL/GenBank/DDBJ databases">
        <title>Rhizophora mucronata_Transcriptome.</title>
        <authorList>
            <person name="Meera S.P."/>
            <person name="Sreeshan A."/>
            <person name="Augustine A."/>
        </authorList>
    </citation>
    <scope>NUCLEOTIDE SEQUENCE</scope>
    <source>
        <tissue evidence="1">Leaf</tissue>
    </source>
</reference>
<proteinExistence type="predicted"/>